<evidence type="ECO:0000313" key="2">
    <source>
        <dbReference type="Proteomes" id="UP000463975"/>
    </source>
</evidence>
<dbReference type="Proteomes" id="UP000463975">
    <property type="component" value="Chromosome"/>
</dbReference>
<dbReference type="KEGG" id="bomb:GT348_00245"/>
<dbReference type="InterPro" id="IPR021270">
    <property type="entry name" value="DUF2849"/>
</dbReference>
<dbReference type="Pfam" id="PF11011">
    <property type="entry name" value="DUF2849"/>
    <property type="match status" value="1"/>
</dbReference>
<dbReference type="RefSeq" id="WP_160618041.1">
    <property type="nucleotide sequence ID" value="NZ_CP047652.1"/>
</dbReference>
<sequence length="122" mass="13508">MKRLSRPGPGEALLLTANRLLDGRIIWCDSAGNWHEDIRRAAQMTLEKAEMALETEAQQAQKKGLVGLYEVLVKVGPVPQPVSVRERVRAFGPTVHPDFAYPSAGAQPSILEESHEGFYRSL</sequence>
<keyword evidence="2" id="KW-1185">Reference proteome</keyword>
<organism evidence="1 2">
    <name type="scientific">Aristophania vespae</name>
    <dbReference type="NCBI Taxonomy" id="2697033"/>
    <lineage>
        <taxon>Bacteria</taxon>
        <taxon>Pseudomonadati</taxon>
        <taxon>Pseudomonadota</taxon>
        <taxon>Alphaproteobacteria</taxon>
        <taxon>Acetobacterales</taxon>
        <taxon>Acetobacteraceae</taxon>
        <taxon>Aristophania</taxon>
    </lineage>
</organism>
<dbReference type="EMBL" id="CP047652">
    <property type="protein sequence ID" value="QHI94963.1"/>
    <property type="molecule type" value="Genomic_DNA"/>
</dbReference>
<name>A0A6P1NBR7_9PROT</name>
<dbReference type="AlphaFoldDB" id="A0A6P1NBR7"/>
<reference evidence="1 2" key="1">
    <citation type="submission" date="2020-01" db="EMBL/GenBank/DDBJ databases">
        <title>Genome sequencing of strain KACC 21507.</title>
        <authorList>
            <person name="Heo J."/>
            <person name="Kim S.-J."/>
            <person name="Kim J.-S."/>
            <person name="Hong S.-B."/>
            <person name="Kwon S.-W."/>
        </authorList>
    </citation>
    <scope>NUCLEOTIDE SEQUENCE [LARGE SCALE GENOMIC DNA]</scope>
    <source>
        <strain evidence="1 2">KACC 21507</strain>
    </source>
</reference>
<protein>
    <submittedName>
        <fullName evidence="1">DUF2849 domain-containing protein</fullName>
    </submittedName>
</protein>
<accession>A0A6P1NBR7</accession>
<proteinExistence type="predicted"/>
<gene>
    <name evidence="1" type="ORF">GT348_00245</name>
</gene>
<evidence type="ECO:0000313" key="1">
    <source>
        <dbReference type="EMBL" id="QHI94963.1"/>
    </source>
</evidence>